<reference evidence="1 3" key="1">
    <citation type="submission" date="2023-08" db="EMBL/GenBank/DDBJ databases">
        <title>Comparative genomics and taxonomic characterization of three novel marine species of genus Marivirga.</title>
        <authorList>
            <person name="Muhammad N."/>
            <person name="Kim S.-G."/>
        </authorList>
    </citation>
    <scope>NUCLEOTIDE SEQUENCE [LARGE SCALE GENOMIC DNA]</scope>
    <source>
        <strain evidence="1 3">ABR2-2</strain>
        <strain evidence="2">BKB1-2</strain>
    </source>
</reference>
<evidence type="ECO:0000313" key="2">
    <source>
        <dbReference type="EMBL" id="WNB17601.1"/>
    </source>
</evidence>
<dbReference type="KEGG" id="marp:QYS47_34430"/>
<gene>
    <name evidence="2" type="ORF">QYS47_34430</name>
    <name evidence="1" type="ORF">QYS48_01005</name>
</gene>
<dbReference type="Proteomes" id="UP001232019">
    <property type="component" value="Chromosome"/>
</dbReference>
<dbReference type="EMBL" id="CP129968">
    <property type="protein sequence ID" value="WNB17601.1"/>
    <property type="molecule type" value="Genomic_DNA"/>
</dbReference>
<proteinExistence type="predicted"/>
<dbReference type="PROSITE" id="PS51257">
    <property type="entry name" value="PROKAR_LIPOPROTEIN"/>
    <property type="match status" value="1"/>
</dbReference>
<protein>
    <submittedName>
        <fullName evidence="1">Uncharacterized protein</fullName>
    </submittedName>
</protein>
<dbReference type="RefSeq" id="WP_308355765.1">
    <property type="nucleotide sequence ID" value="NZ_CP129968.2"/>
</dbReference>
<organism evidence="1 3">
    <name type="scientific">Marivirga arenosa</name>
    <dbReference type="NCBI Taxonomy" id="3059076"/>
    <lineage>
        <taxon>Bacteria</taxon>
        <taxon>Pseudomonadati</taxon>
        <taxon>Bacteroidota</taxon>
        <taxon>Cytophagia</taxon>
        <taxon>Cytophagales</taxon>
        <taxon>Marivirgaceae</taxon>
        <taxon>Marivirga</taxon>
    </lineage>
</organism>
<evidence type="ECO:0000313" key="1">
    <source>
        <dbReference type="EMBL" id="WKK85713.2"/>
    </source>
</evidence>
<dbReference type="EMBL" id="CP129970">
    <property type="protein sequence ID" value="WKK85713.2"/>
    <property type="molecule type" value="Genomic_DNA"/>
</dbReference>
<keyword evidence="3" id="KW-1185">Reference proteome</keyword>
<accession>A0AA49JAA9</accession>
<sequence>MNKIIISLIIATILSTSCTSLQRSMQQPNTLVNLEKDDFEFSDQVAGSAKSTRVFGIDFQRLFKQEGARVEKESIVEDPFTREVSNLFASIPVYGNLLSDPTANYALYDMMQKNEGYDVVFYPQYEVKVKRPVLGLGFIFKTTEVEVKAKLAKIK</sequence>
<accession>A0AA52EXJ8</accession>
<dbReference type="Proteomes" id="UP001244443">
    <property type="component" value="Chromosome"/>
</dbReference>
<evidence type="ECO:0000313" key="3">
    <source>
        <dbReference type="Proteomes" id="UP001244443"/>
    </source>
</evidence>
<name>A0AA49JAA9_9BACT</name>
<dbReference type="AlphaFoldDB" id="A0AA49JAA9"/>